<accession>W5SB73</accession>
<geneLocation type="plasmid" evidence="2">
    <name>unnamed</name>
</geneLocation>
<dbReference type="InterPro" id="IPR008421">
    <property type="entry name" value="Borrelia_lipoprotein_PFam54/60"/>
</dbReference>
<feature type="signal peptide" evidence="1">
    <location>
        <begin position="1"/>
        <end position="26"/>
    </location>
</feature>
<dbReference type="Pfam" id="PF05714">
    <property type="entry name" value="PFam54_60"/>
    <property type="match status" value="1"/>
</dbReference>
<dbReference type="AlphaFoldDB" id="W5SB73"/>
<dbReference type="RefSeq" id="WP_025434183.1">
    <property type="nucleotide sequence ID" value="NZ_CP004152.1"/>
</dbReference>
<dbReference type="HOGENOM" id="CLU_062986_1_1_12"/>
<dbReference type="Gene3D" id="1.10.3160.10">
    <property type="entry name" value="Bbcrasp-1"/>
    <property type="match status" value="1"/>
</dbReference>
<proteinExistence type="predicted"/>
<keyword evidence="1" id="KW-0732">Signal</keyword>
<dbReference type="EMBL" id="CP004152">
    <property type="protein sequence ID" value="AHH03943.1"/>
    <property type="molecule type" value="Genomic_DNA"/>
</dbReference>
<keyword evidence="2" id="KW-0614">Plasmid</keyword>
<sequence>MQNFFITTFLLSLLVLVACNSGTDQTNNKGGTPLTEEMYKAELEKQKIEYALMELNLRATIAQKTLDIHSDKNWSKEDPAQFKMHDDTNNNAAFDILKKNNKAYNHNDNKNLRRKFYLALEYHTDSITSFGLILNKLAEGAVEQPPNPQYKLLETIVDKVTALSTNYFETAFIPLTNKKDKLNSLSIDDLESLQTHFRDLDEKRQIIRHRADAIQNKFKDPQGNIGQQDQLIKHIDDNKKEFIESFAAIEQIAKEIKNILDTI</sequence>
<protein>
    <submittedName>
        <fullName evidence="2">Putative membrane spanning protein</fullName>
    </submittedName>
</protein>
<evidence type="ECO:0000256" key="1">
    <source>
        <dbReference type="SAM" id="SignalP"/>
    </source>
</evidence>
<evidence type="ECO:0000313" key="2">
    <source>
        <dbReference type="EMBL" id="AHH03943.1"/>
    </source>
</evidence>
<reference evidence="2" key="1">
    <citation type="submission" date="2013-02" db="EMBL/GenBank/DDBJ databases">
        <title>Comparative genomics of Borrelia species.</title>
        <authorList>
            <person name="Schwan T.G."/>
            <person name="Raffel S.J."/>
            <person name="Porcella S.F."/>
        </authorList>
    </citation>
    <scope>NUCLEOTIDE SEQUENCE</scope>
    <source>
        <strain evidence="2">YOR</strain>
        <plasmid evidence="2">unnamed</plasmid>
    </source>
</reference>
<gene>
    <name evidence="2" type="ORF">BHY_0992</name>
</gene>
<feature type="chain" id="PRO_5004872714" evidence="1">
    <location>
        <begin position="27"/>
        <end position="263"/>
    </location>
</feature>
<name>W5SB73_9SPIR</name>
<organism evidence="2">
    <name type="scientific">Borrelia nietonii YOR</name>
    <dbReference type="NCBI Taxonomy" id="1293576"/>
    <lineage>
        <taxon>Bacteria</taxon>
        <taxon>Pseudomonadati</taxon>
        <taxon>Spirochaetota</taxon>
        <taxon>Spirochaetia</taxon>
        <taxon>Spirochaetales</taxon>
        <taxon>Borreliaceae</taxon>
        <taxon>Borrelia</taxon>
        <taxon>Borrelia nietonii</taxon>
    </lineage>
</organism>